<keyword evidence="1" id="KW-0812">Transmembrane</keyword>
<keyword evidence="1" id="KW-1133">Transmembrane helix</keyword>
<dbReference type="AlphaFoldDB" id="A0A382UVB5"/>
<accession>A0A382UVB5</accession>
<protein>
    <submittedName>
        <fullName evidence="2">Uncharacterized protein</fullName>
    </submittedName>
</protein>
<reference evidence="2" key="1">
    <citation type="submission" date="2018-05" db="EMBL/GenBank/DDBJ databases">
        <authorList>
            <person name="Lanie J.A."/>
            <person name="Ng W.-L."/>
            <person name="Kazmierczak K.M."/>
            <person name="Andrzejewski T.M."/>
            <person name="Davidsen T.M."/>
            <person name="Wayne K.J."/>
            <person name="Tettelin H."/>
            <person name="Glass J.I."/>
            <person name="Rusch D."/>
            <person name="Podicherti R."/>
            <person name="Tsui H.-C.T."/>
            <person name="Winkler M.E."/>
        </authorList>
    </citation>
    <scope>NUCLEOTIDE SEQUENCE</scope>
</reference>
<feature type="transmembrane region" description="Helical" evidence="1">
    <location>
        <begin position="61"/>
        <end position="78"/>
    </location>
</feature>
<gene>
    <name evidence="2" type="ORF">METZ01_LOCUS391004</name>
</gene>
<keyword evidence="1" id="KW-0472">Membrane</keyword>
<feature type="transmembrane region" description="Helical" evidence="1">
    <location>
        <begin position="84"/>
        <end position="103"/>
    </location>
</feature>
<proteinExistence type="predicted"/>
<sequence length="108" mass="11780">MSVKNCESCGRFFNGQGLSDLFGPDFDKYCSPECARKVVGAIDRDVVAKLYKGRKEFNSKFSWFLVAVLAVLAVSFLFTDVWGVGVLCIVAIFVILISPRGPFGDGGD</sequence>
<organism evidence="2">
    <name type="scientific">marine metagenome</name>
    <dbReference type="NCBI Taxonomy" id="408172"/>
    <lineage>
        <taxon>unclassified sequences</taxon>
        <taxon>metagenomes</taxon>
        <taxon>ecological metagenomes</taxon>
    </lineage>
</organism>
<evidence type="ECO:0000256" key="1">
    <source>
        <dbReference type="SAM" id="Phobius"/>
    </source>
</evidence>
<name>A0A382UVB5_9ZZZZ</name>
<dbReference type="EMBL" id="UINC01147052">
    <property type="protein sequence ID" value="SVD38150.1"/>
    <property type="molecule type" value="Genomic_DNA"/>
</dbReference>
<evidence type="ECO:0000313" key="2">
    <source>
        <dbReference type="EMBL" id="SVD38150.1"/>
    </source>
</evidence>